<keyword evidence="3" id="KW-1185">Reference proteome</keyword>
<sequence length="160" mass="17194">MSTEQMDYSMSQLSLGSNASDVEDWDRSMSSDADPNHSNTPRNSVSFPGHGAADNEGTPGRNMSLGRGDGKRTLSELLKLHAEKGTDVNFTQEEASRVADVLGQWINSASSPYEAEDDFFSRQHSQDDSSIATRSPSGGFETSSRPRGQSESVVSNGAQS</sequence>
<feature type="region of interest" description="Disordered" evidence="1">
    <location>
        <begin position="1"/>
        <end position="70"/>
    </location>
</feature>
<evidence type="ECO:0000313" key="2">
    <source>
        <dbReference type="EMBL" id="OJT01750.1"/>
    </source>
</evidence>
<feature type="region of interest" description="Disordered" evidence="1">
    <location>
        <begin position="115"/>
        <end position="160"/>
    </location>
</feature>
<feature type="compositionally biased region" description="Polar residues" evidence="1">
    <location>
        <begin position="1"/>
        <end position="20"/>
    </location>
</feature>
<gene>
    <name evidence="2" type="ORF">TRAPUB_7806</name>
</gene>
<evidence type="ECO:0000313" key="3">
    <source>
        <dbReference type="Proteomes" id="UP000184267"/>
    </source>
</evidence>
<name>A0A1M2V2E2_TRAPU</name>
<proteinExistence type="predicted"/>
<reference evidence="2 3" key="1">
    <citation type="submission" date="2016-10" db="EMBL/GenBank/DDBJ databases">
        <title>Genome sequence of the basidiomycete white-rot fungus Trametes pubescens.</title>
        <authorList>
            <person name="Makela M.R."/>
            <person name="Granchi Z."/>
            <person name="Peng M."/>
            <person name="De Vries R.P."/>
            <person name="Grigoriev I."/>
            <person name="Riley R."/>
            <person name="Hilden K."/>
        </authorList>
    </citation>
    <scope>NUCLEOTIDE SEQUENCE [LARGE SCALE GENOMIC DNA]</scope>
    <source>
        <strain evidence="2 3">FBCC735</strain>
    </source>
</reference>
<dbReference type="OrthoDB" id="3247268at2759"/>
<protein>
    <submittedName>
        <fullName evidence="2">Uncharacterized protein</fullName>
    </submittedName>
</protein>
<feature type="compositionally biased region" description="Polar residues" evidence="1">
    <location>
        <begin position="128"/>
        <end position="160"/>
    </location>
</feature>
<evidence type="ECO:0000256" key="1">
    <source>
        <dbReference type="SAM" id="MobiDB-lite"/>
    </source>
</evidence>
<dbReference type="OMA" id="DWDRSET"/>
<accession>A0A1M2V2E2</accession>
<comment type="caution">
    <text evidence="2">The sequence shown here is derived from an EMBL/GenBank/DDBJ whole genome shotgun (WGS) entry which is preliminary data.</text>
</comment>
<feature type="compositionally biased region" description="Polar residues" evidence="1">
    <location>
        <begin position="28"/>
        <end position="46"/>
    </location>
</feature>
<organism evidence="2 3">
    <name type="scientific">Trametes pubescens</name>
    <name type="common">White-rot fungus</name>
    <dbReference type="NCBI Taxonomy" id="154538"/>
    <lineage>
        <taxon>Eukaryota</taxon>
        <taxon>Fungi</taxon>
        <taxon>Dikarya</taxon>
        <taxon>Basidiomycota</taxon>
        <taxon>Agaricomycotina</taxon>
        <taxon>Agaricomycetes</taxon>
        <taxon>Polyporales</taxon>
        <taxon>Polyporaceae</taxon>
        <taxon>Trametes</taxon>
    </lineage>
</organism>
<dbReference type="AlphaFoldDB" id="A0A1M2V2E2"/>
<dbReference type="EMBL" id="MNAD01001723">
    <property type="protein sequence ID" value="OJT01750.1"/>
    <property type="molecule type" value="Genomic_DNA"/>
</dbReference>
<dbReference type="Proteomes" id="UP000184267">
    <property type="component" value="Unassembled WGS sequence"/>
</dbReference>